<evidence type="ECO:0000259" key="1">
    <source>
        <dbReference type="PROSITE" id="PS51186"/>
    </source>
</evidence>
<accession>A0A100W1N4</accession>
<reference evidence="3" key="1">
    <citation type="journal article" date="2016" name="Genome Announc.">
        <title>Draft Genome Sequences of Five Rapidly Growing Mycobacterium Species, M. thermoresistibile, M. fortuitum subsp. acetamidolyticum, M. canariasense, M. brisbanense, and M. novocastrense.</title>
        <authorList>
            <person name="Katahira K."/>
            <person name="Ogura Y."/>
            <person name="Gotoh Y."/>
            <person name="Hayashi T."/>
        </authorList>
    </citation>
    <scope>NUCLEOTIDE SEQUENCE [LARGE SCALE GENOMIC DNA]</scope>
    <source>
        <strain evidence="3">JCM15654</strain>
    </source>
</reference>
<dbReference type="OrthoDB" id="5243635at2"/>
<proteinExistence type="predicted"/>
<dbReference type="InterPro" id="IPR016181">
    <property type="entry name" value="Acyl_CoA_acyltransferase"/>
</dbReference>
<dbReference type="GO" id="GO:0016747">
    <property type="term" value="F:acyltransferase activity, transferring groups other than amino-acyl groups"/>
    <property type="evidence" value="ECO:0007669"/>
    <property type="project" value="InterPro"/>
</dbReference>
<dbReference type="Gene3D" id="3.40.630.30">
    <property type="match status" value="1"/>
</dbReference>
<reference evidence="3" key="2">
    <citation type="submission" date="2016-02" db="EMBL/GenBank/DDBJ databases">
        <title>Draft genome sequence of five rapidly growing Mycobacterium species.</title>
        <authorList>
            <person name="Katahira K."/>
            <person name="Gotou Y."/>
            <person name="Iida K."/>
            <person name="Ogura Y."/>
            <person name="Hayashi T."/>
        </authorList>
    </citation>
    <scope>NUCLEOTIDE SEQUENCE [LARGE SCALE GENOMIC DNA]</scope>
    <source>
        <strain evidence="3">JCM15654</strain>
    </source>
</reference>
<organism evidence="2 3">
    <name type="scientific">Mycolicibacterium brisbanense</name>
    <dbReference type="NCBI Taxonomy" id="146020"/>
    <lineage>
        <taxon>Bacteria</taxon>
        <taxon>Bacillati</taxon>
        <taxon>Actinomycetota</taxon>
        <taxon>Actinomycetes</taxon>
        <taxon>Mycobacteriales</taxon>
        <taxon>Mycobacteriaceae</taxon>
        <taxon>Mycolicibacterium</taxon>
    </lineage>
</organism>
<feature type="domain" description="N-acetyltransferase" evidence="1">
    <location>
        <begin position="18"/>
        <end position="166"/>
    </location>
</feature>
<dbReference type="AlphaFoldDB" id="A0A100W1N4"/>
<dbReference type="PROSITE" id="PS51186">
    <property type="entry name" value="GNAT"/>
    <property type="match status" value="1"/>
</dbReference>
<dbReference type="EMBL" id="BCSX01000036">
    <property type="protein sequence ID" value="GAS90012.1"/>
    <property type="molecule type" value="Genomic_DNA"/>
</dbReference>
<dbReference type="Pfam" id="PF00583">
    <property type="entry name" value="Acetyltransf_1"/>
    <property type="match status" value="1"/>
</dbReference>
<evidence type="ECO:0000313" key="3">
    <source>
        <dbReference type="Proteomes" id="UP000069620"/>
    </source>
</evidence>
<keyword evidence="3" id="KW-1185">Reference proteome</keyword>
<evidence type="ECO:0000313" key="2">
    <source>
        <dbReference type="EMBL" id="GAS90012.1"/>
    </source>
</evidence>
<dbReference type="CDD" id="cd04301">
    <property type="entry name" value="NAT_SF"/>
    <property type="match status" value="1"/>
</dbReference>
<protein>
    <submittedName>
        <fullName evidence="2">Acetyltransferase</fullName>
    </submittedName>
</protein>
<dbReference type="InterPro" id="IPR000182">
    <property type="entry name" value="GNAT_dom"/>
</dbReference>
<dbReference type="RefSeq" id="WP_062830304.1">
    <property type="nucleotide sequence ID" value="NZ_BCSX01000036.1"/>
</dbReference>
<keyword evidence="2" id="KW-0808">Transferase</keyword>
<dbReference type="Proteomes" id="UP000069620">
    <property type="component" value="Unassembled WGS sequence"/>
</dbReference>
<comment type="caution">
    <text evidence="2">The sequence shown here is derived from an EMBL/GenBank/DDBJ whole genome shotgun (WGS) entry which is preliminary data.</text>
</comment>
<dbReference type="STRING" id="146020.RMCB_4108"/>
<dbReference type="SUPFAM" id="SSF55729">
    <property type="entry name" value="Acyl-CoA N-acyltransferases (Nat)"/>
    <property type="match status" value="1"/>
</dbReference>
<name>A0A100W1N4_9MYCO</name>
<sequence length="173" mass="19079">MIHVRQAVAGDELAVAQAHVRSWQVGYKGLLPQDFLDAIRPEDRASRYGFQHMDPAGPFTQVAVDGDAICGHVTTGSCRDEDLQGGGEIWAIYVDPSRWSGGIGRLLIDAGCDHLSCQGHHVASLWVLSGNVRARRFYELAGWQWDGSHRTDAIGDNAIDEVRYQRVLGRARV</sequence>
<gene>
    <name evidence="2" type="ORF">RMCB_4108</name>
</gene>